<evidence type="ECO:0000313" key="1">
    <source>
        <dbReference type="EMBL" id="MFC3637034.1"/>
    </source>
</evidence>
<evidence type="ECO:0000313" key="2">
    <source>
        <dbReference type="Proteomes" id="UP001595704"/>
    </source>
</evidence>
<sequence>MKNMVQRGHSMTVTATAAVKSGDLVLSGLVPGIAYTDAANGEEFEAATDGVFDLPKAAGAITIGAKVYFDAAAKNVTTTASGNTAIGHAWAAAAAGAASVPVKLAAL</sequence>
<dbReference type="RefSeq" id="WP_191318037.1">
    <property type="nucleotide sequence ID" value="NZ_BNCG01000002.1"/>
</dbReference>
<name>A0ABV7UG26_9HYPH</name>
<accession>A0ABV7UG26</accession>
<dbReference type="InterPro" id="IPR011231">
    <property type="entry name" value="Phage_VT1-Sakai_H0018"/>
</dbReference>
<reference evidence="2" key="1">
    <citation type="journal article" date="2019" name="Int. J. Syst. Evol. Microbiol.">
        <title>The Global Catalogue of Microorganisms (GCM) 10K type strain sequencing project: providing services to taxonomists for standard genome sequencing and annotation.</title>
        <authorList>
            <consortium name="The Broad Institute Genomics Platform"/>
            <consortium name="The Broad Institute Genome Sequencing Center for Infectious Disease"/>
            <person name="Wu L."/>
            <person name="Ma J."/>
        </authorList>
    </citation>
    <scope>NUCLEOTIDE SEQUENCE [LARGE SCALE GENOMIC DNA]</scope>
    <source>
        <strain evidence="2">KCTC 42282</strain>
    </source>
</reference>
<dbReference type="PIRSF" id="PIRSF030771">
    <property type="entry name" value="UCP030771"/>
    <property type="match status" value="1"/>
</dbReference>
<dbReference type="Pfam" id="PF09956">
    <property type="entry name" value="Phage_cement_2"/>
    <property type="match status" value="1"/>
</dbReference>
<keyword evidence="2" id="KW-1185">Reference proteome</keyword>
<comment type="caution">
    <text evidence="1">The sequence shown here is derived from an EMBL/GenBank/DDBJ whole genome shotgun (WGS) entry which is preliminary data.</text>
</comment>
<organism evidence="1 2">
    <name type="scientific">Camelimonas fluminis</name>
    <dbReference type="NCBI Taxonomy" id="1576911"/>
    <lineage>
        <taxon>Bacteria</taxon>
        <taxon>Pseudomonadati</taxon>
        <taxon>Pseudomonadota</taxon>
        <taxon>Alphaproteobacteria</taxon>
        <taxon>Hyphomicrobiales</taxon>
        <taxon>Chelatococcaceae</taxon>
        <taxon>Camelimonas</taxon>
    </lineage>
</organism>
<proteinExistence type="predicted"/>
<dbReference type="Proteomes" id="UP001595704">
    <property type="component" value="Unassembled WGS sequence"/>
</dbReference>
<dbReference type="EMBL" id="JBHRYC010000026">
    <property type="protein sequence ID" value="MFC3637034.1"/>
    <property type="molecule type" value="Genomic_DNA"/>
</dbReference>
<gene>
    <name evidence="1" type="ORF">ACFONL_06505</name>
</gene>
<protein>
    <submittedName>
        <fullName evidence="1">DUF2190 family protein</fullName>
    </submittedName>
</protein>